<feature type="compositionally biased region" description="Low complexity" evidence="1">
    <location>
        <begin position="17"/>
        <end position="30"/>
    </location>
</feature>
<evidence type="ECO:0000313" key="3">
    <source>
        <dbReference type="Proteomes" id="UP001164743"/>
    </source>
</evidence>
<keyword evidence="3" id="KW-1185">Reference proteome</keyword>
<dbReference type="EMBL" id="CP110427">
    <property type="protein sequence ID" value="WAQ86976.1"/>
    <property type="molecule type" value="Genomic_DNA"/>
</dbReference>
<evidence type="ECO:0000313" key="2">
    <source>
        <dbReference type="EMBL" id="WAQ86976.1"/>
    </source>
</evidence>
<reference evidence="2" key="1">
    <citation type="submission" date="2022-10" db="EMBL/GenBank/DDBJ databases">
        <title>Puccinia triticina Genome sequencing and assembly.</title>
        <authorList>
            <person name="Li C."/>
        </authorList>
    </citation>
    <scope>NUCLEOTIDE SEQUENCE</scope>
    <source>
        <strain evidence="2">Pt15</strain>
    </source>
</reference>
<dbReference type="RefSeq" id="XP_053022531.1">
    <property type="nucleotide sequence ID" value="XM_053171340.1"/>
</dbReference>
<proteinExistence type="predicted"/>
<feature type="region of interest" description="Disordered" evidence="1">
    <location>
        <begin position="1"/>
        <end position="30"/>
    </location>
</feature>
<name>A0ABY7CP02_9BASI</name>
<evidence type="ECO:0000256" key="1">
    <source>
        <dbReference type="SAM" id="MobiDB-lite"/>
    </source>
</evidence>
<accession>A0ABY7CP02</accession>
<sequence length="54" mass="5582">MLAENPKTSTSIGLRFSPLSTSFSDSSPQPTNSLFVCPAAATATVLDLSPSPLQ</sequence>
<protein>
    <submittedName>
        <fullName evidence="2">Uncharacterized protein</fullName>
    </submittedName>
</protein>
<dbReference type="GeneID" id="77812235"/>
<feature type="compositionally biased region" description="Polar residues" evidence="1">
    <location>
        <begin position="1"/>
        <end position="12"/>
    </location>
</feature>
<dbReference type="Proteomes" id="UP001164743">
    <property type="component" value="Chromosome 7A"/>
</dbReference>
<organism evidence="2 3">
    <name type="scientific">Puccinia triticina</name>
    <dbReference type="NCBI Taxonomy" id="208348"/>
    <lineage>
        <taxon>Eukaryota</taxon>
        <taxon>Fungi</taxon>
        <taxon>Dikarya</taxon>
        <taxon>Basidiomycota</taxon>
        <taxon>Pucciniomycotina</taxon>
        <taxon>Pucciniomycetes</taxon>
        <taxon>Pucciniales</taxon>
        <taxon>Pucciniaceae</taxon>
        <taxon>Puccinia</taxon>
    </lineage>
</organism>
<gene>
    <name evidence="2" type="ORF">PtA15_7A705</name>
</gene>